<keyword evidence="1" id="KW-0378">Hydrolase</keyword>
<dbReference type="InterPro" id="IPR001279">
    <property type="entry name" value="Metallo-B-lactamas"/>
</dbReference>
<reference evidence="4" key="1">
    <citation type="submission" date="2017-01" db="EMBL/GenBank/DDBJ databases">
        <authorList>
            <person name="Varghese N."/>
            <person name="Submissions S."/>
        </authorList>
    </citation>
    <scope>NUCLEOTIDE SEQUENCE [LARGE SCALE GENOMIC DNA]</scope>
    <source>
        <strain evidence="4">DSM 21054</strain>
    </source>
</reference>
<evidence type="ECO:0000313" key="4">
    <source>
        <dbReference type="Proteomes" id="UP000186917"/>
    </source>
</evidence>
<name>A0A173MCY4_9BACT</name>
<dbReference type="Pfam" id="PF12706">
    <property type="entry name" value="Lactamase_B_2"/>
    <property type="match status" value="1"/>
</dbReference>
<dbReference type="InterPro" id="IPR036866">
    <property type="entry name" value="RibonucZ/Hydroxyglut_hydro"/>
</dbReference>
<dbReference type="PANTHER" id="PTHR43546:SF9">
    <property type="entry name" value="L-ASCORBATE-6-PHOSPHATE LACTONASE ULAG-RELATED"/>
    <property type="match status" value="1"/>
</dbReference>
<evidence type="ECO:0000256" key="1">
    <source>
        <dbReference type="ARBA" id="ARBA00022801"/>
    </source>
</evidence>
<gene>
    <name evidence="3" type="ORF">SAMN05421788_105231</name>
</gene>
<protein>
    <submittedName>
        <fullName evidence="3">L-ascorbate metabolism protein UlaG, beta-lactamase superfamily</fullName>
    </submittedName>
</protein>
<accession>A0A173MCY4</accession>
<proteinExistence type="predicted"/>
<feature type="domain" description="Metallo-beta-lactamase" evidence="2">
    <location>
        <begin position="47"/>
        <end position="226"/>
    </location>
</feature>
<keyword evidence="4" id="KW-1185">Reference proteome</keyword>
<dbReference type="InterPro" id="IPR050114">
    <property type="entry name" value="UPF0173_UPF0282_UlaG_hydrolase"/>
</dbReference>
<dbReference type="SUPFAM" id="SSF56281">
    <property type="entry name" value="Metallo-hydrolase/oxidoreductase"/>
    <property type="match status" value="1"/>
</dbReference>
<dbReference type="AlphaFoldDB" id="A0A173MCY4"/>
<dbReference type="Gene3D" id="3.60.15.10">
    <property type="entry name" value="Ribonuclease Z/Hydroxyacylglutathione hydrolase-like"/>
    <property type="match status" value="1"/>
</dbReference>
<dbReference type="RefSeq" id="WP_197705864.1">
    <property type="nucleotide sequence ID" value="NZ_AP017422.1"/>
</dbReference>
<evidence type="ECO:0000259" key="2">
    <source>
        <dbReference type="Pfam" id="PF12706"/>
    </source>
</evidence>
<dbReference type="PANTHER" id="PTHR43546">
    <property type="entry name" value="UPF0173 METAL-DEPENDENT HYDROLASE MJ1163-RELATED"/>
    <property type="match status" value="1"/>
</dbReference>
<sequence>MNVISTGKVACSIQLLRNATIVIRIGNTTLLVDPMLSAKGAMDPVPNAGNDIRIPTTNLPLSDTELDHLLQEVDAVLITHTHRDHWDVAAQKRLDKQKQIFCQPADVQKIKDQGFSQVTAIETSLEWNQFTLYRTGGQHGTSEIGKVMGPVSGFVIQHQHCTLYIAGDTIWCDEVADALQTYKPQTTILNSGGAAFTTGGPIIMTAEDVQKVLEHSPHTRVIAVHMEALNHCWLTRKELASFLTTEGLLQKVSIPVDGKTIQIS</sequence>
<dbReference type="KEGG" id="fln:FLA_1318"/>
<dbReference type="EMBL" id="FTOR01000005">
    <property type="protein sequence ID" value="SIT22044.1"/>
    <property type="molecule type" value="Genomic_DNA"/>
</dbReference>
<dbReference type="GO" id="GO:0016787">
    <property type="term" value="F:hydrolase activity"/>
    <property type="evidence" value="ECO:0007669"/>
    <property type="project" value="UniProtKB-KW"/>
</dbReference>
<organism evidence="3 4">
    <name type="scientific">Filimonas lacunae</name>
    <dbReference type="NCBI Taxonomy" id="477680"/>
    <lineage>
        <taxon>Bacteria</taxon>
        <taxon>Pseudomonadati</taxon>
        <taxon>Bacteroidota</taxon>
        <taxon>Chitinophagia</taxon>
        <taxon>Chitinophagales</taxon>
        <taxon>Chitinophagaceae</taxon>
        <taxon>Filimonas</taxon>
    </lineage>
</organism>
<dbReference type="Proteomes" id="UP000186917">
    <property type="component" value="Unassembled WGS sequence"/>
</dbReference>
<evidence type="ECO:0000313" key="3">
    <source>
        <dbReference type="EMBL" id="SIT22044.1"/>
    </source>
</evidence>